<accession>A0A917VG45</accession>
<proteinExistence type="predicted"/>
<dbReference type="PANTHER" id="PTHR44068">
    <property type="entry name" value="ZGC:194242"/>
    <property type="match status" value="1"/>
</dbReference>
<organism evidence="3 4">
    <name type="scientific">Sphaerisporangium melleum</name>
    <dbReference type="NCBI Taxonomy" id="321316"/>
    <lineage>
        <taxon>Bacteria</taxon>
        <taxon>Bacillati</taxon>
        <taxon>Actinomycetota</taxon>
        <taxon>Actinomycetes</taxon>
        <taxon>Streptosporangiales</taxon>
        <taxon>Streptosporangiaceae</taxon>
        <taxon>Sphaerisporangium</taxon>
    </lineage>
</organism>
<gene>
    <name evidence="3" type="ORF">GCM10007964_13030</name>
</gene>
<protein>
    <submittedName>
        <fullName evidence="3">Methyltransferase</fullName>
    </submittedName>
</protein>
<dbReference type="EMBL" id="BMNT01000005">
    <property type="protein sequence ID" value="GGK71575.1"/>
    <property type="molecule type" value="Genomic_DNA"/>
</dbReference>
<dbReference type="GO" id="GO:0008757">
    <property type="term" value="F:S-adenosylmethionine-dependent methyltransferase activity"/>
    <property type="evidence" value="ECO:0007669"/>
    <property type="project" value="InterPro"/>
</dbReference>
<dbReference type="AlphaFoldDB" id="A0A917VG45"/>
<evidence type="ECO:0000256" key="1">
    <source>
        <dbReference type="ARBA" id="ARBA00022679"/>
    </source>
</evidence>
<keyword evidence="4" id="KW-1185">Reference proteome</keyword>
<dbReference type="Gene3D" id="3.40.50.150">
    <property type="entry name" value="Vaccinia Virus protein VP39"/>
    <property type="match status" value="1"/>
</dbReference>
<comment type="caution">
    <text evidence="3">The sequence shown here is derived from an EMBL/GenBank/DDBJ whole genome shotgun (WGS) entry which is preliminary data.</text>
</comment>
<dbReference type="InterPro" id="IPR013216">
    <property type="entry name" value="Methyltransf_11"/>
</dbReference>
<sequence length="237" mass="25580">MLTVDFGKLPVGPGVRVLDLGCGGGRHAFEVLRRGAHVVAFDQDAAELEGVASMFAAMDKAGEVPPEATAETVTGDALAMPFPDASFDRVIAAEVLEHIPDDMAAMREIHRVLKPGGQAAITVPSFLPERICWALSEAYHTAPGGHVRIYTLAELTAKLKATGLEIGPHHHAHGLHSPYWWIKCAVGVNNDDHPLAKAYHELLVWDIMQRPALTRVAESLLNPLIGKSVVVYVRKPA</sequence>
<dbReference type="Pfam" id="PF08241">
    <property type="entry name" value="Methyltransf_11"/>
    <property type="match status" value="1"/>
</dbReference>
<dbReference type="Proteomes" id="UP000645217">
    <property type="component" value="Unassembled WGS sequence"/>
</dbReference>
<reference evidence="3" key="2">
    <citation type="submission" date="2020-09" db="EMBL/GenBank/DDBJ databases">
        <authorList>
            <person name="Sun Q."/>
            <person name="Ohkuma M."/>
        </authorList>
    </citation>
    <scope>NUCLEOTIDE SEQUENCE</scope>
    <source>
        <strain evidence="3">JCM 13064</strain>
    </source>
</reference>
<feature type="domain" description="Methyltransferase type 11" evidence="2">
    <location>
        <begin position="18"/>
        <end position="120"/>
    </location>
</feature>
<dbReference type="RefSeq" id="WP_189162018.1">
    <property type="nucleotide sequence ID" value="NZ_BMNT01000005.1"/>
</dbReference>
<keyword evidence="1" id="KW-0808">Transferase</keyword>
<dbReference type="CDD" id="cd02440">
    <property type="entry name" value="AdoMet_MTases"/>
    <property type="match status" value="1"/>
</dbReference>
<reference evidence="3" key="1">
    <citation type="journal article" date="2014" name="Int. J. Syst. Evol. Microbiol.">
        <title>Complete genome sequence of Corynebacterium casei LMG S-19264T (=DSM 44701T), isolated from a smear-ripened cheese.</title>
        <authorList>
            <consortium name="US DOE Joint Genome Institute (JGI-PGF)"/>
            <person name="Walter F."/>
            <person name="Albersmeier A."/>
            <person name="Kalinowski J."/>
            <person name="Ruckert C."/>
        </authorList>
    </citation>
    <scope>NUCLEOTIDE SEQUENCE</scope>
    <source>
        <strain evidence="3">JCM 13064</strain>
    </source>
</reference>
<dbReference type="GO" id="GO:0032259">
    <property type="term" value="P:methylation"/>
    <property type="evidence" value="ECO:0007669"/>
    <property type="project" value="UniProtKB-KW"/>
</dbReference>
<keyword evidence="3" id="KW-0489">Methyltransferase</keyword>
<dbReference type="InterPro" id="IPR029063">
    <property type="entry name" value="SAM-dependent_MTases_sf"/>
</dbReference>
<dbReference type="PANTHER" id="PTHR44068:SF11">
    <property type="entry name" value="GERANYL DIPHOSPHATE 2-C-METHYLTRANSFERASE"/>
    <property type="match status" value="1"/>
</dbReference>
<dbReference type="InterPro" id="IPR050447">
    <property type="entry name" value="Erg6_SMT_methyltransf"/>
</dbReference>
<evidence type="ECO:0000313" key="4">
    <source>
        <dbReference type="Proteomes" id="UP000645217"/>
    </source>
</evidence>
<name>A0A917VG45_9ACTN</name>
<evidence type="ECO:0000313" key="3">
    <source>
        <dbReference type="EMBL" id="GGK71575.1"/>
    </source>
</evidence>
<dbReference type="SUPFAM" id="SSF53335">
    <property type="entry name" value="S-adenosyl-L-methionine-dependent methyltransferases"/>
    <property type="match status" value="1"/>
</dbReference>
<evidence type="ECO:0000259" key="2">
    <source>
        <dbReference type="Pfam" id="PF08241"/>
    </source>
</evidence>